<keyword evidence="6" id="KW-1185">Reference proteome</keyword>
<evidence type="ECO:0000256" key="1">
    <source>
        <dbReference type="SAM" id="Coils"/>
    </source>
</evidence>
<feature type="signal peptide" evidence="4">
    <location>
        <begin position="1"/>
        <end position="18"/>
    </location>
</feature>
<evidence type="ECO:0000256" key="4">
    <source>
        <dbReference type="SAM" id="SignalP"/>
    </source>
</evidence>
<comment type="caution">
    <text evidence="5">The sequence shown here is derived from an EMBL/GenBank/DDBJ whole genome shotgun (WGS) entry which is preliminary data.</text>
</comment>
<keyword evidence="1" id="KW-0175">Coiled coil</keyword>
<keyword evidence="4" id="KW-0732">Signal</keyword>
<keyword evidence="3" id="KW-1133">Transmembrane helix</keyword>
<feature type="coiled-coil region" evidence="1">
    <location>
        <begin position="120"/>
        <end position="147"/>
    </location>
</feature>
<protein>
    <recommendedName>
        <fullName evidence="7">Endoplasmic reticulum transmembrane protein</fullName>
    </recommendedName>
</protein>
<accession>A0A4U0TYC9</accession>
<reference evidence="5 6" key="1">
    <citation type="submission" date="2017-03" db="EMBL/GenBank/DDBJ databases">
        <title>Genomes of endolithic fungi from Antarctica.</title>
        <authorList>
            <person name="Coleine C."/>
            <person name="Masonjones S."/>
            <person name="Stajich J.E."/>
        </authorList>
    </citation>
    <scope>NUCLEOTIDE SEQUENCE [LARGE SCALE GENOMIC DNA]</scope>
    <source>
        <strain evidence="5 6">CCFEE 6315</strain>
    </source>
</reference>
<evidence type="ECO:0008006" key="7">
    <source>
        <dbReference type="Google" id="ProtNLM"/>
    </source>
</evidence>
<evidence type="ECO:0000313" key="6">
    <source>
        <dbReference type="Proteomes" id="UP000308549"/>
    </source>
</evidence>
<name>A0A4U0TYC9_9PEZI</name>
<feature type="region of interest" description="Disordered" evidence="2">
    <location>
        <begin position="71"/>
        <end position="91"/>
    </location>
</feature>
<evidence type="ECO:0000313" key="5">
    <source>
        <dbReference type="EMBL" id="TKA26785.1"/>
    </source>
</evidence>
<evidence type="ECO:0000256" key="2">
    <source>
        <dbReference type="SAM" id="MobiDB-lite"/>
    </source>
</evidence>
<dbReference type="AlphaFoldDB" id="A0A4U0TYC9"/>
<sequence length="162" mass="18536">MNFAIFITLLLVAGFSFAGSRLDWPEMVNSLATYLLHLLCKAVLLTLITCIWAATGYLIAISTWDKRDNTLPIPATPAEPPMPTEEQQREAAERKFSEEWSQWFGRREEEEKWEQEAVGRERLLKSLRETSQEMEELAQLRGRLRVDPATEGVLLGAEVEKL</sequence>
<dbReference type="EMBL" id="NAJL01000026">
    <property type="protein sequence ID" value="TKA26785.1"/>
    <property type="molecule type" value="Genomic_DNA"/>
</dbReference>
<dbReference type="Proteomes" id="UP000308549">
    <property type="component" value="Unassembled WGS sequence"/>
</dbReference>
<proteinExistence type="predicted"/>
<gene>
    <name evidence="5" type="ORF">B0A50_04231</name>
</gene>
<keyword evidence="3" id="KW-0472">Membrane</keyword>
<feature type="transmembrane region" description="Helical" evidence="3">
    <location>
        <begin position="34"/>
        <end position="60"/>
    </location>
</feature>
<keyword evidence="3" id="KW-0812">Transmembrane</keyword>
<feature type="chain" id="PRO_5020856254" description="Endoplasmic reticulum transmembrane protein" evidence="4">
    <location>
        <begin position="19"/>
        <end position="162"/>
    </location>
</feature>
<evidence type="ECO:0000256" key="3">
    <source>
        <dbReference type="SAM" id="Phobius"/>
    </source>
</evidence>
<organism evidence="5 6">
    <name type="scientific">Salinomyces thailandicus</name>
    <dbReference type="NCBI Taxonomy" id="706561"/>
    <lineage>
        <taxon>Eukaryota</taxon>
        <taxon>Fungi</taxon>
        <taxon>Dikarya</taxon>
        <taxon>Ascomycota</taxon>
        <taxon>Pezizomycotina</taxon>
        <taxon>Dothideomycetes</taxon>
        <taxon>Dothideomycetidae</taxon>
        <taxon>Mycosphaerellales</taxon>
        <taxon>Teratosphaeriaceae</taxon>
        <taxon>Salinomyces</taxon>
    </lineage>
</organism>
<feature type="compositionally biased region" description="Pro residues" evidence="2">
    <location>
        <begin position="74"/>
        <end position="83"/>
    </location>
</feature>